<accession>A0A0V1MAC3</accession>
<proteinExistence type="predicted"/>
<gene>
    <name evidence="1" type="ORF">T10_12423</name>
</gene>
<sequence length="83" mass="9323">MQISKAQLSYYANVIIYLCKCDIKLCSFLLTSNYSFHDQFVCMCMVAIAGRKGVHYILAAGLSSSCFYGEQYSSSNCSVIEKY</sequence>
<evidence type="ECO:0000313" key="1">
    <source>
        <dbReference type="EMBL" id="KRZ68763.1"/>
    </source>
</evidence>
<organism evidence="1 2">
    <name type="scientific">Trichinella papuae</name>
    <dbReference type="NCBI Taxonomy" id="268474"/>
    <lineage>
        <taxon>Eukaryota</taxon>
        <taxon>Metazoa</taxon>
        <taxon>Ecdysozoa</taxon>
        <taxon>Nematoda</taxon>
        <taxon>Enoplea</taxon>
        <taxon>Dorylaimia</taxon>
        <taxon>Trichinellida</taxon>
        <taxon>Trichinellidae</taxon>
        <taxon>Trichinella</taxon>
    </lineage>
</organism>
<dbReference type="AlphaFoldDB" id="A0A0V1MAC3"/>
<protein>
    <submittedName>
        <fullName evidence="1">Uncharacterized protein</fullName>
    </submittedName>
</protein>
<keyword evidence="2" id="KW-1185">Reference proteome</keyword>
<reference evidence="1 2" key="1">
    <citation type="submission" date="2015-01" db="EMBL/GenBank/DDBJ databases">
        <title>Evolution of Trichinella species and genotypes.</title>
        <authorList>
            <person name="Korhonen P.K."/>
            <person name="Edoardo P."/>
            <person name="Giuseppe L.R."/>
            <person name="Gasser R.B."/>
        </authorList>
    </citation>
    <scope>NUCLEOTIDE SEQUENCE [LARGE SCALE GENOMIC DNA]</scope>
    <source>
        <strain evidence="1">ISS1980</strain>
    </source>
</reference>
<name>A0A0V1MAC3_9BILA</name>
<dbReference type="EMBL" id="JYDO01000155">
    <property type="protein sequence ID" value="KRZ68763.1"/>
    <property type="molecule type" value="Genomic_DNA"/>
</dbReference>
<evidence type="ECO:0000313" key="2">
    <source>
        <dbReference type="Proteomes" id="UP000054843"/>
    </source>
</evidence>
<comment type="caution">
    <text evidence="1">The sequence shown here is derived from an EMBL/GenBank/DDBJ whole genome shotgun (WGS) entry which is preliminary data.</text>
</comment>
<dbReference type="Proteomes" id="UP000054843">
    <property type="component" value="Unassembled WGS sequence"/>
</dbReference>